<sequence length="397" mass="45173">MRRYRSSSAKYRKGRGAKYADKLTNDEDDDDAGIFSNESKIRYEKASSELNVHHLSEKCEKELPVAMTGPSVEFTMGGPFSAITKSMWPQTLASKIANGRKNVILSDSELNETIFDTKETYDEFGYKYIGLIFPDIQVDIEGDPEPTKFTHSRIVGELTWDKVDPLLIKCDQLYALVREKGVPHSMRPYVWPRLCGAVSGKKKAAFEYKDLLKAANKDRPSVAKQIEKDLLRTMPSNACFADFESVGVPRMRRILRAIAYLYPDIGYCQGMGVIIGTLLLFVEEEETFWLMITIIEDILPASYFTQSLIGVQADQKVFRQLLSDFLPGIDRLLKEHDIELSLISLNWFLTLFSSVLHVRIVLRVWDLFFYEGSVALFKVALGESIHVELQTLSNPHN</sequence>
<dbReference type="Gene3D" id="1.10.472.80">
    <property type="entry name" value="Ypt/Rab-GAP domain of gyp1p, domain 3"/>
    <property type="match status" value="1"/>
</dbReference>
<organism evidence="4 5">
    <name type="scientific">Romanomermis culicivorax</name>
    <name type="common">Nematode worm</name>
    <dbReference type="NCBI Taxonomy" id="13658"/>
    <lineage>
        <taxon>Eukaryota</taxon>
        <taxon>Metazoa</taxon>
        <taxon>Ecdysozoa</taxon>
        <taxon>Nematoda</taxon>
        <taxon>Enoplea</taxon>
        <taxon>Dorylaimia</taxon>
        <taxon>Mermithida</taxon>
        <taxon>Mermithoidea</taxon>
        <taxon>Mermithidae</taxon>
        <taxon>Romanomermis</taxon>
    </lineage>
</organism>
<evidence type="ECO:0000313" key="5">
    <source>
        <dbReference type="WBParaSite" id="nRc.2.0.1.t40498-RA"/>
    </source>
</evidence>
<dbReference type="GO" id="GO:0031267">
    <property type="term" value="F:small GTPase binding"/>
    <property type="evidence" value="ECO:0007669"/>
    <property type="project" value="TreeGrafter"/>
</dbReference>
<feature type="compositionally biased region" description="Basic residues" evidence="1">
    <location>
        <begin position="1"/>
        <end position="16"/>
    </location>
</feature>
<dbReference type="AlphaFoldDB" id="A0A915KS71"/>
<feature type="region of interest" description="Disordered" evidence="1">
    <location>
        <begin position="1"/>
        <end position="31"/>
    </location>
</feature>
<evidence type="ECO:0000256" key="2">
    <source>
        <dbReference type="SAM" id="Phobius"/>
    </source>
</evidence>
<evidence type="ECO:0000256" key="1">
    <source>
        <dbReference type="SAM" id="MobiDB-lite"/>
    </source>
</evidence>
<dbReference type="InterPro" id="IPR050302">
    <property type="entry name" value="Rab_GAP_TBC_domain"/>
</dbReference>
<dbReference type="InterPro" id="IPR000195">
    <property type="entry name" value="Rab-GAP-TBC_dom"/>
</dbReference>
<keyword evidence="4" id="KW-1185">Reference proteome</keyword>
<accession>A0A915KS71</accession>
<reference evidence="5" key="1">
    <citation type="submission" date="2022-11" db="UniProtKB">
        <authorList>
            <consortium name="WormBaseParasite"/>
        </authorList>
    </citation>
    <scope>IDENTIFICATION</scope>
</reference>
<name>A0A915KS71_ROMCU</name>
<dbReference type="Gene3D" id="1.10.8.270">
    <property type="entry name" value="putative rabgap domain of human tbc1 domain family member 14 like domains"/>
    <property type="match status" value="1"/>
</dbReference>
<keyword evidence="2" id="KW-1133">Transmembrane helix</keyword>
<keyword evidence="2" id="KW-0812">Transmembrane</keyword>
<dbReference type="PANTHER" id="PTHR47219">
    <property type="entry name" value="RAB GTPASE-ACTIVATING PROTEIN 1-LIKE"/>
    <property type="match status" value="1"/>
</dbReference>
<dbReference type="WBParaSite" id="nRc.2.0.1.t40498-RA">
    <property type="protein sequence ID" value="nRc.2.0.1.t40498-RA"/>
    <property type="gene ID" value="nRc.2.0.1.g40498"/>
</dbReference>
<evidence type="ECO:0000259" key="3">
    <source>
        <dbReference type="PROSITE" id="PS50086"/>
    </source>
</evidence>
<dbReference type="OMA" id="TITHEKN"/>
<dbReference type="PANTHER" id="PTHR47219:SF13">
    <property type="entry name" value="RUN AND TBC1 DOMAIN-CONTAINING PROTEIN 3"/>
    <property type="match status" value="1"/>
</dbReference>
<dbReference type="SMART" id="SM00164">
    <property type="entry name" value="TBC"/>
    <property type="match status" value="1"/>
</dbReference>
<protein>
    <submittedName>
        <fullName evidence="5">Rab-GAP TBC domain-containing protein</fullName>
    </submittedName>
</protein>
<dbReference type="PROSITE" id="PS50086">
    <property type="entry name" value="TBC_RABGAP"/>
    <property type="match status" value="1"/>
</dbReference>
<dbReference type="InterPro" id="IPR035969">
    <property type="entry name" value="Rab-GAP_TBC_sf"/>
</dbReference>
<feature type="domain" description="Rab-GAP TBC" evidence="3">
    <location>
        <begin position="181"/>
        <end position="372"/>
    </location>
</feature>
<dbReference type="FunFam" id="1.10.8.270:FF:000013">
    <property type="entry name" value="Small G protein signaling modulator 3"/>
    <property type="match status" value="1"/>
</dbReference>
<dbReference type="Pfam" id="PF00566">
    <property type="entry name" value="RabGAP-TBC"/>
    <property type="match status" value="1"/>
</dbReference>
<dbReference type="SUPFAM" id="SSF47923">
    <property type="entry name" value="Ypt/Rab-GAP domain of gyp1p"/>
    <property type="match status" value="2"/>
</dbReference>
<proteinExistence type="predicted"/>
<feature type="transmembrane region" description="Helical" evidence="2">
    <location>
        <begin position="260"/>
        <end position="282"/>
    </location>
</feature>
<dbReference type="Proteomes" id="UP000887565">
    <property type="component" value="Unplaced"/>
</dbReference>
<evidence type="ECO:0000313" key="4">
    <source>
        <dbReference type="Proteomes" id="UP000887565"/>
    </source>
</evidence>
<keyword evidence="2" id="KW-0472">Membrane</keyword>
<dbReference type="GO" id="GO:0005096">
    <property type="term" value="F:GTPase activator activity"/>
    <property type="evidence" value="ECO:0007669"/>
    <property type="project" value="TreeGrafter"/>
</dbReference>